<feature type="domain" description="Transposase DDE" evidence="1">
    <location>
        <begin position="1"/>
        <end position="99"/>
    </location>
</feature>
<accession>A0A1A9EYR6</accession>
<gene>
    <name evidence="2" type="ORF">A8C75_09095</name>
</gene>
<dbReference type="KEGG" id="mars:A8C75_09095"/>
<evidence type="ECO:0000259" key="1">
    <source>
        <dbReference type="Pfam" id="PF13701"/>
    </source>
</evidence>
<reference evidence="3" key="1">
    <citation type="submission" date="2016-05" db="EMBL/GenBank/DDBJ databases">
        <authorList>
            <person name="Baek K."/>
            <person name="Yang S.-J."/>
        </authorList>
    </citation>
    <scope>NUCLEOTIDE SEQUENCE [LARGE SCALE GENOMIC DNA]</scope>
    <source>
        <strain evidence="3">ST58-10</strain>
    </source>
</reference>
<reference evidence="2 3" key="2">
    <citation type="journal article" date="2018" name="Int. J. Syst. Evol. Microbiol.">
        <title>Marinobacterium aestuarii sp. nov., a benzene-degrading marine bacterium isolated from estuary sediment.</title>
        <authorList>
            <person name="Bae S.S."/>
            <person name="Jung J."/>
            <person name="Chung D."/>
            <person name="Baek K."/>
        </authorList>
    </citation>
    <scope>NUCLEOTIDE SEQUENCE [LARGE SCALE GENOMIC DNA]</scope>
    <source>
        <strain evidence="2 3">ST58-10</strain>
    </source>
</reference>
<dbReference type="AlphaFoldDB" id="A0A1A9EYR6"/>
<name>A0A1A9EYR6_9GAMM</name>
<proteinExistence type="predicted"/>
<protein>
    <submittedName>
        <fullName evidence="2">Transposase</fullName>
    </submittedName>
</protein>
<dbReference type="InterPro" id="IPR025668">
    <property type="entry name" value="Tnp_DDE_dom"/>
</dbReference>
<sequence length="101" mass="11977">MENRIKEQQWLFSDRTSCHDWWPNQYRLLLSGLAYVLMERLRSGYLRGTRYARAQVTTLRTRLLKIGAVITRNTRRIRIMMSSTYPDQELFQKIAAKLAPG</sequence>
<keyword evidence="3" id="KW-1185">Reference proteome</keyword>
<evidence type="ECO:0000313" key="2">
    <source>
        <dbReference type="EMBL" id="ANG62623.1"/>
    </source>
</evidence>
<organism evidence="2 3">
    <name type="scientific">Marinobacterium aestuarii</name>
    <dbReference type="NCBI Taxonomy" id="1821621"/>
    <lineage>
        <taxon>Bacteria</taxon>
        <taxon>Pseudomonadati</taxon>
        <taxon>Pseudomonadota</taxon>
        <taxon>Gammaproteobacteria</taxon>
        <taxon>Oceanospirillales</taxon>
        <taxon>Oceanospirillaceae</taxon>
        <taxon>Marinobacterium</taxon>
    </lineage>
</organism>
<dbReference type="Proteomes" id="UP000078070">
    <property type="component" value="Chromosome"/>
</dbReference>
<dbReference type="EMBL" id="CP015839">
    <property type="protein sequence ID" value="ANG62623.1"/>
    <property type="molecule type" value="Genomic_DNA"/>
</dbReference>
<dbReference type="Pfam" id="PF13701">
    <property type="entry name" value="DDE_Tnp_1_4"/>
    <property type="match status" value="1"/>
</dbReference>
<evidence type="ECO:0000313" key="3">
    <source>
        <dbReference type="Proteomes" id="UP000078070"/>
    </source>
</evidence>